<gene>
    <name evidence="1" type="ORF">AOE01nite_00570</name>
</gene>
<protein>
    <recommendedName>
        <fullName evidence="3">Glycosyl transferase</fullName>
    </recommendedName>
</protein>
<organism evidence="1 2">
    <name type="scientific">Acetobacter oeni</name>
    <dbReference type="NCBI Taxonomy" id="304077"/>
    <lineage>
        <taxon>Bacteria</taxon>
        <taxon>Pseudomonadati</taxon>
        <taxon>Pseudomonadota</taxon>
        <taxon>Alphaproteobacteria</taxon>
        <taxon>Acetobacterales</taxon>
        <taxon>Acetobacteraceae</taxon>
        <taxon>Acetobacter</taxon>
    </lineage>
</organism>
<dbReference type="RefSeq" id="WP_146884764.1">
    <property type="nucleotide sequence ID" value="NZ_BJYG01000001.1"/>
</dbReference>
<dbReference type="Proteomes" id="UP000321746">
    <property type="component" value="Unassembled WGS sequence"/>
</dbReference>
<name>A0A511XFT9_9PROT</name>
<evidence type="ECO:0000313" key="2">
    <source>
        <dbReference type="Proteomes" id="UP000321746"/>
    </source>
</evidence>
<dbReference type="AlphaFoldDB" id="A0A511XFT9"/>
<dbReference type="InterPro" id="IPR029044">
    <property type="entry name" value="Nucleotide-diphossugar_trans"/>
</dbReference>
<evidence type="ECO:0008006" key="3">
    <source>
        <dbReference type="Google" id="ProtNLM"/>
    </source>
</evidence>
<accession>A0A511XFT9</accession>
<dbReference type="OrthoDB" id="7593663at2"/>
<evidence type="ECO:0000313" key="1">
    <source>
        <dbReference type="EMBL" id="GEN61833.1"/>
    </source>
</evidence>
<proteinExistence type="predicted"/>
<dbReference type="EMBL" id="BJYG01000001">
    <property type="protein sequence ID" value="GEN61833.1"/>
    <property type="molecule type" value="Genomic_DNA"/>
</dbReference>
<sequence length="332" mass="37875">MLASQLHVVSVFSNNRQWQSRIRLLREYIPQMLQAGVTLTLVEHTIGERDFALNPDDPILRHVRLFQLRGDARHENWMKEGLVAYGVRMLPEDAKYIAVIDADVFFQRPDWPLATLDMLQVHRVGQPWSYSIDLGPDQNPVPNEWGSTVDRSFCAAWLAGDVNVPTPDYSGQMTYGWGLDPNRKKDTRAHCGYAWAYRLDVWNDIGGLPTWMVSGKADYVSAMAFAGKIPITQLQETGGGARRLKRYAELCDEFVKQDIGVVGGMLMHGFHGSKRKRYYLTREDILRESQFDPDIDLGVDRHGLPFIVSDNRKLRDGLRRLSTVRDEDANVV</sequence>
<keyword evidence="2" id="KW-1185">Reference proteome</keyword>
<reference evidence="1 2" key="1">
    <citation type="submission" date="2019-07" db="EMBL/GenBank/DDBJ databases">
        <title>Whole genome shotgun sequence of Acetobacter oeni NBRC 105207.</title>
        <authorList>
            <person name="Hosoyama A."/>
            <person name="Uohara A."/>
            <person name="Ohji S."/>
            <person name="Ichikawa N."/>
        </authorList>
    </citation>
    <scope>NUCLEOTIDE SEQUENCE [LARGE SCALE GENOMIC DNA]</scope>
    <source>
        <strain evidence="1 2">NBRC 105207</strain>
    </source>
</reference>
<comment type="caution">
    <text evidence="1">The sequence shown here is derived from an EMBL/GenBank/DDBJ whole genome shotgun (WGS) entry which is preliminary data.</text>
</comment>
<dbReference type="SUPFAM" id="SSF53448">
    <property type="entry name" value="Nucleotide-diphospho-sugar transferases"/>
    <property type="match status" value="1"/>
</dbReference>